<keyword evidence="2" id="KW-1185">Reference proteome</keyword>
<accession>A0A803QMY2</accession>
<evidence type="ECO:0000313" key="1">
    <source>
        <dbReference type="EnsemblPlants" id="cds.evm.model.10.245"/>
    </source>
</evidence>
<dbReference type="EnsemblPlants" id="evm.model.10.245">
    <property type="protein sequence ID" value="cds.evm.model.10.245"/>
    <property type="gene ID" value="evm.TU.10.245"/>
</dbReference>
<sequence>MKEKITLTDEEQTVFEFDFGEPIDTESVLDRVLYARILTTKKVWLSTLQRQMTEHWNGRFPLLISEDEDMFMLTFGCEGDKQRVLSREPFHFQNHHIVLYTPNVTP</sequence>
<dbReference type="Proteomes" id="UP000596661">
    <property type="component" value="Unassembled WGS sequence"/>
</dbReference>
<evidence type="ECO:0008006" key="3">
    <source>
        <dbReference type="Google" id="ProtNLM"/>
    </source>
</evidence>
<dbReference type="Gramene" id="evm.model.10.245">
    <property type="protein sequence ID" value="cds.evm.model.10.245"/>
    <property type="gene ID" value="evm.TU.10.245"/>
</dbReference>
<evidence type="ECO:0000313" key="2">
    <source>
        <dbReference type="Proteomes" id="UP000596661"/>
    </source>
</evidence>
<name>A0A803QMY2_CANSA</name>
<proteinExistence type="predicted"/>
<dbReference type="AlphaFoldDB" id="A0A803QMY2"/>
<protein>
    <recommendedName>
        <fullName evidence="3">DUF4283 domain-containing protein</fullName>
    </recommendedName>
</protein>
<reference evidence="1" key="1">
    <citation type="submission" date="2021-03" db="UniProtKB">
        <authorList>
            <consortium name="EnsemblPlants"/>
        </authorList>
    </citation>
    <scope>IDENTIFICATION</scope>
</reference>
<dbReference type="EMBL" id="UZAU01000789">
    <property type="status" value="NOT_ANNOTATED_CDS"/>
    <property type="molecule type" value="Genomic_DNA"/>
</dbReference>
<organism evidence="1 2">
    <name type="scientific">Cannabis sativa</name>
    <name type="common">Hemp</name>
    <name type="synonym">Marijuana</name>
    <dbReference type="NCBI Taxonomy" id="3483"/>
    <lineage>
        <taxon>Eukaryota</taxon>
        <taxon>Viridiplantae</taxon>
        <taxon>Streptophyta</taxon>
        <taxon>Embryophyta</taxon>
        <taxon>Tracheophyta</taxon>
        <taxon>Spermatophyta</taxon>
        <taxon>Magnoliopsida</taxon>
        <taxon>eudicotyledons</taxon>
        <taxon>Gunneridae</taxon>
        <taxon>Pentapetalae</taxon>
        <taxon>rosids</taxon>
        <taxon>fabids</taxon>
        <taxon>Rosales</taxon>
        <taxon>Cannabaceae</taxon>
        <taxon>Cannabis</taxon>
    </lineage>
</organism>